<dbReference type="InterPro" id="IPR000726">
    <property type="entry name" value="Glyco_hydro_19_cat"/>
</dbReference>
<dbReference type="Gene3D" id="3.30.20.10">
    <property type="entry name" value="Endochitinase, domain 2"/>
    <property type="match status" value="1"/>
</dbReference>
<dbReference type="GO" id="GO:0050832">
    <property type="term" value="P:defense response to fungus"/>
    <property type="evidence" value="ECO:0007669"/>
    <property type="project" value="TreeGrafter"/>
</dbReference>
<organism evidence="4 5">
    <name type="scientific">Cinnamomum micranthum f. kanehirae</name>
    <dbReference type="NCBI Taxonomy" id="337451"/>
    <lineage>
        <taxon>Eukaryota</taxon>
        <taxon>Viridiplantae</taxon>
        <taxon>Streptophyta</taxon>
        <taxon>Embryophyta</taxon>
        <taxon>Tracheophyta</taxon>
        <taxon>Spermatophyta</taxon>
        <taxon>Magnoliopsida</taxon>
        <taxon>Magnoliidae</taxon>
        <taxon>Laurales</taxon>
        <taxon>Lauraceae</taxon>
        <taxon>Cinnamomum</taxon>
    </lineage>
</organism>
<dbReference type="GO" id="GO:0004568">
    <property type="term" value="F:chitinase activity"/>
    <property type="evidence" value="ECO:0007669"/>
    <property type="project" value="InterPro"/>
</dbReference>
<dbReference type="AlphaFoldDB" id="A0A3S3N1P7"/>
<name>A0A3S3N1P7_9MAGN</name>
<dbReference type="GO" id="GO:0016998">
    <property type="term" value="P:cell wall macromolecule catabolic process"/>
    <property type="evidence" value="ECO:0007669"/>
    <property type="project" value="InterPro"/>
</dbReference>
<dbReference type="PANTHER" id="PTHR22595">
    <property type="entry name" value="CHITINASE-RELATED"/>
    <property type="match status" value="1"/>
</dbReference>
<evidence type="ECO:0000313" key="4">
    <source>
        <dbReference type="EMBL" id="RWR90601.1"/>
    </source>
</evidence>
<evidence type="ECO:0000256" key="1">
    <source>
        <dbReference type="ARBA" id="ARBA00022821"/>
    </source>
</evidence>
<dbReference type="PANTHER" id="PTHR22595:SF79">
    <property type="entry name" value="CHITINASE 12"/>
    <property type="match status" value="1"/>
</dbReference>
<feature type="domain" description="Glycoside hydrolase family 19 catalytic" evidence="3">
    <location>
        <begin position="75"/>
        <end position="181"/>
    </location>
</feature>
<evidence type="ECO:0000259" key="3">
    <source>
        <dbReference type="Pfam" id="PF00182"/>
    </source>
</evidence>
<dbReference type="InterPro" id="IPR023346">
    <property type="entry name" value="Lysozyme-like_dom_sf"/>
</dbReference>
<proteinExistence type="predicted"/>
<gene>
    <name evidence="4" type="ORF">CKAN_01970200</name>
</gene>
<dbReference type="EMBL" id="QPKB01000008">
    <property type="protein sequence ID" value="RWR90601.1"/>
    <property type="molecule type" value="Genomic_DNA"/>
</dbReference>
<dbReference type="CDD" id="cd00325">
    <property type="entry name" value="chitinase_GH19"/>
    <property type="match status" value="1"/>
</dbReference>
<dbReference type="SUPFAM" id="SSF53955">
    <property type="entry name" value="Lysozyme-like"/>
    <property type="match status" value="1"/>
</dbReference>
<keyword evidence="2" id="KW-1015">Disulfide bond</keyword>
<evidence type="ECO:0000313" key="5">
    <source>
        <dbReference type="Proteomes" id="UP000283530"/>
    </source>
</evidence>
<dbReference type="STRING" id="337451.A0A3S3N1P7"/>
<sequence>MQRCSNILCSVEAKQGELSAPTASAAANGAIVAARMHTVGPVARANATWSVHHHPLHHHRHHHHHHIHRRHHQHLVLQQKHFEGFAQGDDSEICKREIAAFLGQTSHETTGGWATAPDGPYSWGYCFKEERGATADYCVPSVECPCAPGKKYYGRGPIQISYNYNYCQAGEYLGLDLLSEP</sequence>
<dbReference type="OrthoDB" id="5985073at2759"/>
<evidence type="ECO:0000256" key="2">
    <source>
        <dbReference type="ARBA" id="ARBA00023157"/>
    </source>
</evidence>
<reference evidence="4 5" key="1">
    <citation type="journal article" date="2019" name="Nat. Plants">
        <title>Stout camphor tree genome fills gaps in understanding of flowering plant genome evolution.</title>
        <authorList>
            <person name="Chaw S.M."/>
            <person name="Liu Y.C."/>
            <person name="Wu Y.W."/>
            <person name="Wang H.Y."/>
            <person name="Lin C.I."/>
            <person name="Wu C.S."/>
            <person name="Ke H.M."/>
            <person name="Chang L.Y."/>
            <person name="Hsu C.Y."/>
            <person name="Yang H.T."/>
            <person name="Sudianto E."/>
            <person name="Hsu M.H."/>
            <person name="Wu K.P."/>
            <person name="Wang L.N."/>
            <person name="Leebens-Mack J.H."/>
            <person name="Tsai I.J."/>
        </authorList>
    </citation>
    <scope>NUCLEOTIDE SEQUENCE [LARGE SCALE GENOMIC DNA]</scope>
    <source>
        <strain evidence="5">cv. Chaw 1501</strain>
        <tissue evidence="4">Young leaves</tissue>
    </source>
</reference>
<dbReference type="Pfam" id="PF00182">
    <property type="entry name" value="Glyco_hydro_19"/>
    <property type="match status" value="1"/>
</dbReference>
<accession>A0A3S3N1P7</accession>
<comment type="caution">
    <text evidence="4">The sequence shown here is derived from an EMBL/GenBank/DDBJ whole genome shotgun (WGS) entry which is preliminary data.</text>
</comment>
<protein>
    <submittedName>
        <fullName evidence="4">Chitinase 9</fullName>
    </submittedName>
</protein>
<keyword evidence="1" id="KW-0611">Plant defense</keyword>
<dbReference type="Proteomes" id="UP000283530">
    <property type="component" value="Unassembled WGS sequence"/>
</dbReference>
<keyword evidence="5" id="KW-1185">Reference proteome</keyword>
<dbReference type="GO" id="GO:0006032">
    <property type="term" value="P:chitin catabolic process"/>
    <property type="evidence" value="ECO:0007669"/>
    <property type="project" value="InterPro"/>
</dbReference>
<dbReference type="Gene3D" id="1.10.530.10">
    <property type="match status" value="1"/>
</dbReference>